<dbReference type="AlphaFoldDB" id="A0A075LKG6"/>
<gene>
    <name evidence="2" type="ORF">GZ22_11690</name>
</gene>
<dbReference type="PANTHER" id="PTHR42941">
    <property type="entry name" value="SLL1037 PROTEIN"/>
    <property type="match status" value="1"/>
</dbReference>
<evidence type="ECO:0000313" key="2">
    <source>
        <dbReference type="EMBL" id="AIF67235.1"/>
    </source>
</evidence>
<dbReference type="PANTHER" id="PTHR42941:SF1">
    <property type="entry name" value="SLL1037 PROTEIN"/>
    <property type="match status" value="1"/>
</dbReference>
<reference evidence="2 3" key="1">
    <citation type="submission" date="2014-07" db="EMBL/GenBank/DDBJ databases">
        <title>Complete genome sequence of a moderately halophilic bacterium Terribacillus aidingensis MP602, isolated from Cryptomeria fortunei in Tianmu mountain in China.</title>
        <authorList>
            <person name="Wang Y."/>
            <person name="Lu P."/>
            <person name="Zhang L."/>
        </authorList>
    </citation>
    <scope>NUCLEOTIDE SEQUENCE [LARGE SCALE GENOMIC DNA]</scope>
    <source>
        <strain evidence="2 3">MP602</strain>
    </source>
</reference>
<dbReference type="InterPro" id="IPR011852">
    <property type="entry name" value="TRAP_TAXI"/>
</dbReference>
<dbReference type="PROSITE" id="PS51257">
    <property type="entry name" value="PROKAR_LIPOPROTEIN"/>
    <property type="match status" value="1"/>
</dbReference>
<dbReference type="EMBL" id="CP008876">
    <property type="protein sequence ID" value="AIF67235.1"/>
    <property type="molecule type" value="Genomic_DNA"/>
</dbReference>
<dbReference type="RefSeq" id="WP_038562580.1">
    <property type="nucleotide sequence ID" value="NZ_CP008876.1"/>
</dbReference>
<dbReference type="KEGG" id="tap:GZ22_11690"/>
<dbReference type="SUPFAM" id="SSF53850">
    <property type="entry name" value="Periplasmic binding protein-like II"/>
    <property type="match status" value="1"/>
</dbReference>
<feature type="signal peptide" evidence="1">
    <location>
        <begin position="1"/>
        <end position="24"/>
    </location>
</feature>
<dbReference type="HOGENOM" id="CLU_033215_4_1_9"/>
<evidence type="ECO:0000256" key="1">
    <source>
        <dbReference type="SAM" id="SignalP"/>
    </source>
</evidence>
<keyword evidence="1" id="KW-0732">Signal</keyword>
<sequence>MKMKKSLSAVVLMTLLALILSACGGGTTGGSGDSGGDEEGGQQFITLLTGGTEGTYYPLGGSIAEILNSNVDDVKATATSTGASVENMNTLSEGNDDIVAFTQTDIAAYATDGKLMFDGKSIDSIRAIGSLYPETIQIVATESSGIKTVEDLKGKTVSIGAPGSGTNASAEDILKLYGMTVDDVDVQNLDFGESTAGMQDGNIDAAFITAGTPTGAIESLAATTPVTIVGLEQDKIDQLLEELPYYAAYTIEAGTYDLEEPVETVSVNAMLVTSEGMDEELVYNMTKALYENTGDIGHQKAEFIKAETAADGVSIPFHPGAQRYLEEAGVELPSS</sequence>
<dbReference type="CDD" id="cd13567">
    <property type="entry name" value="PBP2_TtGluBP"/>
    <property type="match status" value="1"/>
</dbReference>
<name>A0A075LKG6_9BACI</name>
<proteinExistence type="predicted"/>
<accession>A0A075LKG6</accession>
<dbReference type="NCBIfam" id="TIGR02122">
    <property type="entry name" value="TRAP_TAXI"/>
    <property type="match status" value="1"/>
</dbReference>
<dbReference type="OrthoDB" id="9776669at2"/>
<dbReference type="Gene3D" id="3.40.190.10">
    <property type="entry name" value="Periplasmic binding protein-like II"/>
    <property type="match status" value="2"/>
</dbReference>
<dbReference type="Pfam" id="PF16868">
    <property type="entry name" value="NMT1_3"/>
    <property type="match status" value="1"/>
</dbReference>
<dbReference type="Proteomes" id="UP000027980">
    <property type="component" value="Chromosome"/>
</dbReference>
<organism evidence="2 3">
    <name type="scientific">Terribacillus saccharophilus</name>
    <dbReference type="NCBI Taxonomy" id="361277"/>
    <lineage>
        <taxon>Bacteria</taxon>
        <taxon>Bacillati</taxon>
        <taxon>Bacillota</taxon>
        <taxon>Bacilli</taxon>
        <taxon>Bacillales</taxon>
        <taxon>Bacillaceae</taxon>
        <taxon>Terribacillus</taxon>
    </lineage>
</organism>
<dbReference type="GeneID" id="34220136"/>
<feature type="chain" id="PRO_5038937291" evidence="1">
    <location>
        <begin position="25"/>
        <end position="335"/>
    </location>
</feature>
<evidence type="ECO:0000313" key="3">
    <source>
        <dbReference type="Proteomes" id="UP000027980"/>
    </source>
</evidence>
<protein>
    <submittedName>
        <fullName evidence="2">C4-dicarboxylate ABC transporter substrate-binding protein</fullName>
    </submittedName>
</protein>